<dbReference type="InterPro" id="IPR005094">
    <property type="entry name" value="Endonuclease_MobA/VirD2"/>
</dbReference>
<dbReference type="Proteomes" id="UP000283314">
    <property type="component" value="Unassembled WGS sequence"/>
</dbReference>
<dbReference type="Gene3D" id="3.30.930.30">
    <property type="match status" value="1"/>
</dbReference>
<keyword evidence="1" id="KW-0175">Coiled coil</keyword>
<evidence type="ECO:0000313" key="5">
    <source>
        <dbReference type="Proteomes" id="UP000283314"/>
    </source>
</evidence>
<evidence type="ECO:0000256" key="2">
    <source>
        <dbReference type="SAM" id="MobiDB-lite"/>
    </source>
</evidence>
<feature type="region of interest" description="Disordered" evidence="2">
    <location>
        <begin position="453"/>
        <end position="476"/>
    </location>
</feature>
<dbReference type="Pfam" id="PF03432">
    <property type="entry name" value="Relaxase"/>
    <property type="match status" value="1"/>
</dbReference>
<sequence length="476" mass="57026">MPGEAHGKHLKAAFDYIRKAEKTQNGSLVGAVNCQPDFALSQMMITKNQYGKLSGRQAYHLIISFNEGEINPDTAMEFMQKFVESYLGDNYEAVYSVHDDTAHIHGHILFNSVCFKNGLKFRYKKGDWKKAIQPLVNRLCKEYGLQTLELEDNKQKKYREWNEHNDGKFVWSKMIRRDVDAFILQSDTFDEFLRMMTDKGYAIKYGKHISVKLPGMDRVRRLYKLGEDYSEERIKERIANEAIENYRKEDVVEQPRIVRVRYRRFPRAKLTGLQKRYFAKLYRLGKIKKRPYSKAWQYRADIRKMYKLQEQYLFLAKHNIHTKEEMMVVREELSQRRKETSNAKSKVYKERYKFKELFEKLERMEELKECEECFCNGDDFFKEEYAEYEALEKEIKEQGYTIEEIENLQEHFKVKIREVNKAEKEAKKKLRLADSIVKDFAKDEEEKIIVSVQEQSKEKMNQDNYQKDLEEQPPKR</sequence>
<name>A0A415LII5_9FIRM</name>
<protein>
    <submittedName>
        <fullName evidence="4">Relaxase</fullName>
    </submittedName>
</protein>
<reference evidence="4 5" key="1">
    <citation type="submission" date="2018-08" db="EMBL/GenBank/DDBJ databases">
        <title>A genome reference for cultivated species of the human gut microbiota.</title>
        <authorList>
            <person name="Zou Y."/>
            <person name="Xue W."/>
            <person name="Luo G."/>
        </authorList>
    </citation>
    <scope>NUCLEOTIDE SEQUENCE [LARGE SCALE GENOMIC DNA]</scope>
    <source>
        <strain evidence="4 5">AF37-4</strain>
    </source>
</reference>
<proteinExistence type="predicted"/>
<gene>
    <name evidence="4" type="ORF">DW018_00300</name>
</gene>
<feature type="compositionally biased region" description="Basic and acidic residues" evidence="2">
    <location>
        <begin position="455"/>
        <end position="476"/>
    </location>
</feature>
<evidence type="ECO:0000313" key="4">
    <source>
        <dbReference type="EMBL" id="RHL48257.1"/>
    </source>
</evidence>
<feature type="domain" description="MobA/VirD2-like nuclease" evidence="3">
    <location>
        <begin position="16"/>
        <end position="145"/>
    </location>
</feature>
<evidence type="ECO:0000259" key="3">
    <source>
        <dbReference type="Pfam" id="PF03432"/>
    </source>
</evidence>
<accession>A0A415LII5</accession>
<dbReference type="EMBL" id="QROT01000001">
    <property type="protein sequence ID" value="RHL48257.1"/>
    <property type="molecule type" value="Genomic_DNA"/>
</dbReference>
<dbReference type="AlphaFoldDB" id="A0A415LII5"/>
<organism evidence="4 5">
    <name type="scientific">Eubacterium ventriosum</name>
    <dbReference type="NCBI Taxonomy" id="39496"/>
    <lineage>
        <taxon>Bacteria</taxon>
        <taxon>Bacillati</taxon>
        <taxon>Bacillota</taxon>
        <taxon>Clostridia</taxon>
        <taxon>Eubacteriales</taxon>
        <taxon>Eubacteriaceae</taxon>
        <taxon>Eubacterium</taxon>
    </lineage>
</organism>
<feature type="coiled-coil region" evidence="1">
    <location>
        <begin position="388"/>
        <end position="425"/>
    </location>
</feature>
<comment type="caution">
    <text evidence="4">The sequence shown here is derived from an EMBL/GenBank/DDBJ whole genome shotgun (WGS) entry which is preliminary data.</text>
</comment>
<evidence type="ECO:0000256" key="1">
    <source>
        <dbReference type="SAM" id="Coils"/>
    </source>
</evidence>